<accession>A0A8T4GX93</accession>
<dbReference type="Proteomes" id="UP000823736">
    <property type="component" value="Unassembled WGS sequence"/>
</dbReference>
<dbReference type="EMBL" id="JAGGLC010000002">
    <property type="protein sequence ID" value="MBP1986752.1"/>
    <property type="molecule type" value="Genomic_DNA"/>
</dbReference>
<keyword evidence="3" id="KW-1185">Reference proteome</keyword>
<sequence length="69" mass="7162">MVELVEADVALEAFDDEAHVAGPDELADDGRDVRSHGRVGDEFGIHLTAAAGETNAPESTEGRVAATVT</sequence>
<name>A0A8T4GX93_9EURY</name>
<protein>
    <submittedName>
        <fullName evidence="2">Uncharacterized protein</fullName>
    </submittedName>
</protein>
<proteinExistence type="predicted"/>
<comment type="caution">
    <text evidence="2">The sequence shown here is derived from an EMBL/GenBank/DDBJ whole genome shotgun (WGS) entry which is preliminary data.</text>
</comment>
<feature type="region of interest" description="Disordered" evidence="1">
    <location>
        <begin position="48"/>
        <end position="69"/>
    </location>
</feature>
<organism evidence="2 3">
    <name type="scientific">Halolamina salifodinae</name>
    <dbReference type="NCBI Taxonomy" id="1202767"/>
    <lineage>
        <taxon>Archaea</taxon>
        <taxon>Methanobacteriati</taxon>
        <taxon>Methanobacteriota</taxon>
        <taxon>Stenosarchaea group</taxon>
        <taxon>Halobacteria</taxon>
        <taxon>Halobacteriales</taxon>
        <taxon>Haloferacaceae</taxon>
    </lineage>
</organism>
<gene>
    <name evidence="2" type="ORF">J2753_001246</name>
</gene>
<dbReference type="AlphaFoldDB" id="A0A8T4GX93"/>
<evidence type="ECO:0000256" key="1">
    <source>
        <dbReference type="SAM" id="MobiDB-lite"/>
    </source>
</evidence>
<evidence type="ECO:0000313" key="2">
    <source>
        <dbReference type="EMBL" id="MBP1986752.1"/>
    </source>
</evidence>
<evidence type="ECO:0000313" key="3">
    <source>
        <dbReference type="Proteomes" id="UP000823736"/>
    </source>
</evidence>
<reference evidence="2" key="1">
    <citation type="submission" date="2021-03" db="EMBL/GenBank/DDBJ databases">
        <title>Genomic Encyclopedia of Type Strains, Phase IV (KMG-IV): sequencing the most valuable type-strain genomes for metagenomic binning, comparative biology and taxonomic classification.</title>
        <authorList>
            <person name="Goeker M."/>
        </authorList>
    </citation>
    <scope>NUCLEOTIDE SEQUENCE</scope>
    <source>
        <strain evidence="2">DSM 26232</strain>
    </source>
</reference>
<dbReference type="RefSeq" id="WP_209491035.1">
    <property type="nucleotide sequence ID" value="NZ_JAGGLC010000002.1"/>
</dbReference>